<dbReference type="EMBL" id="DSXI01000372">
    <property type="protein sequence ID" value="HGS05340.1"/>
    <property type="molecule type" value="Genomic_DNA"/>
</dbReference>
<evidence type="ECO:0008006" key="3">
    <source>
        <dbReference type="Google" id="ProtNLM"/>
    </source>
</evidence>
<dbReference type="Pfam" id="PF01597">
    <property type="entry name" value="GCV_H"/>
    <property type="match status" value="1"/>
</dbReference>
<dbReference type="Gene3D" id="2.40.50.100">
    <property type="match status" value="1"/>
</dbReference>
<evidence type="ECO:0000256" key="1">
    <source>
        <dbReference type="ARBA" id="ARBA00022823"/>
    </source>
</evidence>
<dbReference type="SUPFAM" id="SSF51230">
    <property type="entry name" value="Single hybrid motif"/>
    <property type="match status" value="1"/>
</dbReference>
<dbReference type="PANTHER" id="PTHR11715">
    <property type="entry name" value="GLYCINE CLEAVAGE SYSTEM H PROTEIN"/>
    <property type="match status" value="1"/>
</dbReference>
<dbReference type="GO" id="GO:0005960">
    <property type="term" value="C:glycine cleavage complex"/>
    <property type="evidence" value="ECO:0007669"/>
    <property type="project" value="InterPro"/>
</dbReference>
<dbReference type="InterPro" id="IPR011053">
    <property type="entry name" value="Single_hybrid_motif"/>
</dbReference>
<dbReference type="CDD" id="cd06848">
    <property type="entry name" value="GCS_H"/>
    <property type="match status" value="1"/>
</dbReference>
<comment type="caution">
    <text evidence="2">The sequence shown here is derived from an EMBL/GenBank/DDBJ whole genome shotgun (WGS) entry which is preliminary data.</text>
</comment>
<protein>
    <recommendedName>
        <fullName evidence="3">Glycine cleavage system protein H</fullName>
    </recommendedName>
</protein>
<dbReference type="GO" id="GO:0009249">
    <property type="term" value="P:protein lipoylation"/>
    <property type="evidence" value="ECO:0007669"/>
    <property type="project" value="TreeGrafter"/>
</dbReference>
<dbReference type="GO" id="GO:0019464">
    <property type="term" value="P:glycine decarboxylation via glycine cleavage system"/>
    <property type="evidence" value="ECO:0007669"/>
    <property type="project" value="InterPro"/>
</dbReference>
<dbReference type="InterPro" id="IPR002930">
    <property type="entry name" value="GCV_H"/>
</dbReference>
<proteinExistence type="predicted"/>
<sequence>MTTENQEAKGYKDQGAATAPAAMVEVFGFKVPTSRYYLHRGHSWAVPEGEDRVRVGLDDFSQKLLGPADLVKLPEPGKVFYQNHICLALIRKGHKAPFLAPVDGVVEEVNLRVAEKPRLVHDDPYEGGWLFTVRTTNLRRNLENLLYGQDNVAFIDQESHRLLGLMDSKIGVTLPSGGAVIDDVYGHYPSLGWRPLIQEFFLQLMAKDWRKRPTIIPGAEAVPEALKEAEKREIIKVLNRTLEDREFWRALMELQTDALERYKLSPEAKAAILAGDLQWLNEHIGELTQKQLMFVLSCLLPEEGKGKGH</sequence>
<dbReference type="GO" id="GO:0005829">
    <property type="term" value="C:cytosol"/>
    <property type="evidence" value="ECO:0007669"/>
    <property type="project" value="TreeGrafter"/>
</dbReference>
<reference evidence="2" key="1">
    <citation type="journal article" date="2020" name="mSystems">
        <title>Genome- and Community-Level Interaction Insights into Carbon Utilization and Element Cycling Functions of Hydrothermarchaeota in Hydrothermal Sediment.</title>
        <authorList>
            <person name="Zhou Z."/>
            <person name="Liu Y."/>
            <person name="Xu W."/>
            <person name="Pan J."/>
            <person name="Luo Z.H."/>
            <person name="Li M."/>
        </authorList>
    </citation>
    <scope>NUCLEOTIDE SEQUENCE [LARGE SCALE GENOMIC DNA]</scope>
    <source>
        <strain evidence="2">SpSt-548</strain>
    </source>
</reference>
<dbReference type="InterPro" id="IPR033753">
    <property type="entry name" value="GCV_H/Fam206"/>
</dbReference>
<organism evidence="2">
    <name type="scientific">Desulfobacca acetoxidans</name>
    <dbReference type="NCBI Taxonomy" id="60893"/>
    <lineage>
        <taxon>Bacteria</taxon>
        <taxon>Pseudomonadati</taxon>
        <taxon>Thermodesulfobacteriota</taxon>
        <taxon>Desulfobaccia</taxon>
        <taxon>Desulfobaccales</taxon>
        <taxon>Desulfobaccaceae</taxon>
        <taxon>Desulfobacca</taxon>
    </lineage>
</organism>
<dbReference type="AlphaFoldDB" id="A0A7V4LCS3"/>
<evidence type="ECO:0000313" key="2">
    <source>
        <dbReference type="EMBL" id="HGS05340.1"/>
    </source>
</evidence>
<keyword evidence="1" id="KW-0450">Lipoyl</keyword>
<name>A0A7V4LCS3_9BACT</name>
<accession>A0A7V4LCS3</accession>
<gene>
    <name evidence="2" type="ORF">ENT08_06335</name>
</gene>
<dbReference type="PANTHER" id="PTHR11715:SF3">
    <property type="entry name" value="GLYCINE CLEAVAGE SYSTEM H PROTEIN-RELATED"/>
    <property type="match status" value="1"/>
</dbReference>